<name>A0AAE3R3D5_9BACT</name>
<evidence type="ECO:0000313" key="1">
    <source>
        <dbReference type="EMBL" id="MDJ1500650.1"/>
    </source>
</evidence>
<proteinExistence type="predicted"/>
<organism evidence="1 2">
    <name type="scientific">Xanthocytophaga agilis</name>
    <dbReference type="NCBI Taxonomy" id="3048010"/>
    <lineage>
        <taxon>Bacteria</taxon>
        <taxon>Pseudomonadati</taxon>
        <taxon>Bacteroidota</taxon>
        <taxon>Cytophagia</taxon>
        <taxon>Cytophagales</taxon>
        <taxon>Rhodocytophagaceae</taxon>
        <taxon>Xanthocytophaga</taxon>
    </lineage>
</organism>
<reference evidence="1" key="1">
    <citation type="submission" date="2023-05" db="EMBL/GenBank/DDBJ databases">
        <authorList>
            <person name="Zhang X."/>
        </authorList>
    </citation>
    <scope>NUCLEOTIDE SEQUENCE</scope>
    <source>
        <strain evidence="1">BD1B2-1</strain>
    </source>
</reference>
<evidence type="ECO:0000313" key="2">
    <source>
        <dbReference type="Proteomes" id="UP001232063"/>
    </source>
</evidence>
<accession>A0AAE3R3D5</accession>
<keyword evidence="2" id="KW-1185">Reference proteome</keyword>
<dbReference type="RefSeq" id="WP_314510174.1">
    <property type="nucleotide sequence ID" value="NZ_JASJOU010000002.1"/>
</dbReference>
<comment type="caution">
    <text evidence="1">The sequence shown here is derived from an EMBL/GenBank/DDBJ whole genome shotgun (WGS) entry which is preliminary data.</text>
</comment>
<dbReference type="Proteomes" id="UP001232063">
    <property type="component" value="Unassembled WGS sequence"/>
</dbReference>
<gene>
    <name evidence="1" type="ORF">QNI22_08335</name>
</gene>
<dbReference type="AlphaFoldDB" id="A0AAE3R3D5"/>
<dbReference type="EMBL" id="JASJOU010000002">
    <property type="protein sequence ID" value="MDJ1500650.1"/>
    <property type="molecule type" value="Genomic_DNA"/>
</dbReference>
<protein>
    <submittedName>
        <fullName evidence="1">Uncharacterized protein</fullName>
    </submittedName>
</protein>
<sequence>MANKTYFIEKFPIHTNLVTLDLSAIKNRIPQGYEVRNSDPVITFTDHHVIVSYELIPEREKSPNDIAGPLYS</sequence>